<dbReference type="EMBL" id="UOFB01000062">
    <property type="protein sequence ID" value="VAW44896.1"/>
    <property type="molecule type" value="Genomic_DNA"/>
</dbReference>
<dbReference type="InterPro" id="IPR036866">
    <property type="entry name" value="RibonucZ/Hydroxyglut_hydro"/>
</dbReference>
<evidence type="ECO:0000256" key="5">
    <source>
        <dbReference type="ARBA" id="ARBA00023136"/>
    </source>
</evidence>
<dbReference type="InterPro" id="IPR035681">
    <property type="entry name" value="ComA-like_MBL"/>
</dbReference>
<feature type="transmembrane region" description="Helical" evidence="6">
    <location>
        <begin position="522"/>
        <end position="545"/>
    </location>
</feature>
<evidence type="ECO:0000256" key="1">
    <source>
        <dbReference type="ARBA" id="ARBA00004651"/>
    </source>
</evidence>
<dbReference type="PANTHER" id="PTHR30619:SF1">
    <property type="entry name" value="RECOMBINATION PROTEIN 2"/>
    <property type="match status" value="1"/>
</dbReference>
<proteinExistence type="predicted"/>
<dbReference type="Gene3D" id="3.60.15.10">
    <property type="entry name" value="Ribonuclease Z/Hydroxyacylglutathione hydrolase-like"/>
    <property type="match status" value="1"/>
</dbReference>
<keyword evidence="3 6" id="KW-0812">Transmembrane</keyword>
<dbReference type="Pfam" id="PF00753">
    <property type="entry name" value="Lactamase_B"/>
    <property type="match status" value="1"/>
</dbReference>
<feature type="domain" description="Metallo-beta-lactamase" evidence="7">
    <location>
        <begin position="595"/>
        <end position="793"/>
    </location>
</feature>
<dbReference type="InterPro" id="IPR052159">
    <property type="entry name" value="Competence_DNA_uptake"/>
</dbReference>
<evidence type="ECO:0000256" key="3">
    <source>
        <dbReference type="ARBA" id="ARBA00022692"/>
    </source>
</evidence>
<feature type="transmembrane region" description="Helical" evidence="6">
    <location>
        <begin position="557"/>
        <end position="575"/>
    </location>
</feature>
<evidence type="ECO:0000256" key="2">
    <source>
        <dbReference type="ARBA" id="ARBA00022475"/>
    </source>
</evidence>
<dbReference type="CDD" id="cd07731">
    <property type="entry name" value="ComA-like_MBL-fold"/>
    <property type="match status" value="1"/>
</dbReference>
<feature type="transmembrane region" description="Helical" evidence="6">
    <location>
        <begin position="438"/>
        <end position="458"/>
    </location>
</feature>
<dbReference type="GO" id="GO:0005886">
    <property type="term" value="C:plasma membrane"/>
    <property type="evidence" value="ECO:0007669"/>
    <property type="project" value="UniProtKB-SubCell"/>
</dbReference>
<feature type="transmembrane region" description="Helical" evidence="6">
    <location>
        <begin position="280"/>
        <end position="300"/>
    </location>
</feature>
<feature type="transmembrane region" description="Helical" evidence="6">
    <location>
        <begin position="15"/>
        <end position="35"/>
    </location>
</feature>
<evidence type="ECO:0000256" key="4">
    <source>
        <dbReference type="ARBA" id="ARBA00022989"/>
    </source>
</evidence>
<feature type="transmembrane region" description="Helical" evidence="6">
    <location>
        <begin position="464"/>
        <end position="485"/>
    </location>
</feature>
<feature type="transmembrane region" description="Helical" evidence="6">
    <location>
        <begin position="320"/>
        <end position="338"/>
    </location>
</feature>
<evidence type="ECO:0000259" key="7">
    <source>
        <dbReference type="SMART" id="SM00849"/>
    </source>
</evidence>
<dbReference type="NCBIfam" id="TIGR00361">
    <property type="entry name" value="ComEC_Rec2"/>
    <property type="match status" value="1"/>
</dbReference>
<reference evidence="8" key="1">
    <citation type="submission" date="2018-06" db="EMBL/GenBank/DDBJ databases">
        <authorList>
            <person name="Zhirakovskaya E."/>
        </authorList>
    </citation>
    <scope>NUCLEOTIDE SEQUENCE</scope>
</reference>
<dbReference type="InterPro" id="IPR001279">
    <property type="entry name" value="Metallo-B-lactamas"/>
</dbReference>
<evidence type="ECO:0000256" key="6">
    <source>
        <dbReference type="SAM" id="Phobius"/>
    </source>
</evidence>
<dbReference type="GO" id="GO:0030420">
    <property type="term" value="P:establishment of competence for transformation"/>
    <property type="evidence" value="ECO:0007669"/>
    <property type="project" value="InterPro"/>
</dbReference>
<name>A0A3B0WKA4_9ZZZZ</name>
<dbReference type="Pfam" id="PF13567">
    <property type="entry name" value="DUF4131"/>
    <property type="match status" value="1"/>
</dbReference>
<feature type="transmembrane region" description="Helical" evidence="6">
    <location>
        <begin position="368"/>
        <end position="401"/>
    </location>
</feature>
<dbReference type="AlphaFoldDB" id="A0A3B0WKA4"/>
<accession>A0A3B0WKA4</accession>
<dbReference type="Pfam" id="PF03772">
    <property type="entry name" value="Competence"/>
    <property type="match status" value="1"/>
</dbReference>
<dbReference type="InterPro" id="IPR004797">
    <property type="entry name" value="Competence_ComEC/Rec2"/>
</dbReference>
<gene>
    <name evidence="8" type="ORF">MNBD_GAMMA04-1240</name>
</gene>
<organism evidence="8">
    <name type="scientific">hydrothermal vent metagenome</name>
    <dbReference type="NCBI Taxonomy" id="652676"/>
    <lineage>
        <taxon>unclassified sequences</taxon>
        <taxon>metagenomes</taxon>
        <taxon>ecological metagenomes</taxon>
    </lineage>
</organism>
<keyword evidence="4 6" id="KW-1133">Transmembrane helix</keyword>
<dbReference type="InterPro" id="IPR025405">
    <property type="entry name" value="DUF4131"/>
</dbReference>
<dbReference type="SUPFAM" id="SSF56281">
    <property type="entry name" value="Metallo-hydrolase/oxidoreductase"/>
    <property type="match status" value="1"/>
</dbReference>
<feature type="transmembrane region" description="Helical" evidence="6">
    <location>
        <begin position="55"/>
        <end position="74"/>
    </location>
</feature>
<dbReference type="InterPro" id="IPR004477">
    <property type="entry name" value="ComEC_N"/>
</dbReference>
<keyword evidence="5 6" id="KW-0472">Membrane</keyword>
<protein>
    <submittedName>
        <fullName evidence="8">DNA internalization-related competence protein ComEC/Rec2</fullName>
    </submittedName>
</protein>
<keyword evidence="2" id="KW-1003">Cell membrane</keyword>
<comment type="subcellular location">
    <subcellularLocation>
        <location evidence="1">Cell membrane</location>
        <topology evidence="1">Multi-pass membrane protein</topology>
    </subcellularLocation>
</comment>
<dbReference type="NCBIfam" id="TIGR00360">
    <property type="entry name" value="ComEC_N-term"/>
    <property type="match status" value="1"/>
</dbReference>
<dbReference type="PANTHER" id="PTHR30619">
    <property type="entry name" value="DNA INTERNALIZATION/COMPETENCE PROTEIN COMEC/REC2"/>
    <property type="match status" value="1"/>
</dbReference>
<evidence type="ECO:0000313" key="8">
    <source>
        <dbReference type="EMBL" id="VAW44896.1"/>
    </source>
</evidence>
<sequence>MGVLLFYQQTVFPPVWFGLVMLCFVFGMLWSIYLVRIEHSLLTFGSLSSTYQTQFLMILNSGLALIIGISWVFWQTFFISMVPERVLSQPVWVSGTIIELPNQSLSKNRVRIKYQLKVDEIVHNLAMTEPSTVSYAFRSKPIVTLNWYIRRHDFLEKRVLPQLGEKWRFRVKLKANHASMNPSGFDYEAWLLQKGIVATGYIKAFTQQEKRLLAQSDLVMQKLSDAPFISVFTWRNWLSTRLNTVFENSEYASFYRALTFGDKSAIASEDWVLLQNTGTIHLMVISGLHMGIIAFLGFWFFKQIWCWVGYRQRWVDLPKFAALGGLLFATLYLMVSGFSIPTQRAWLMVVAVLGFVLIRRTFQPWSALALAALLIVLLDTTSVLSFGFWLSFIAVSLIFLALQSGVVKPVTSLEESNITTVVVEKPKRYVRWLNGFKTLLWLQFILTLGLAPFLIWAFHSLPVYSFIANLIAVPFISLLGLPWLFLSSVVGLISVDAGQWMIALLDRVWSLFWLFLQWVNQLPFHTVAFAERSVIWLLAIYLLLFCGLRLKKIKHQLLVLLLVCIWIISLSFGFFNGVQRPAFQQAKLTILDVGQAQAVVIETKNHLVLYDLGGKWGDKMDGTKLAIQPYLTAQGWSKVDLLMVSHSDMDHAGGLSRLMNTFSIVEAVSGQPTILNQRIEDNQQENGQRKKRFSLCEAGQIWTFDGVVFEVLSPRKDWMSSILTSDNDRSCVLKISIGGEKILITGDLSEKGERLLLDTYGADRVQAEILIAGHHGSKSSSTIEWLQAVAPAHVVFSAGYLNRFQFPKRAVIERIETLNQQGDQPFINWWNTACSGALTFEILSEGINLPLESRKIRRKWYHHRCLDSQQGVLFQ</sequence>
<dbReference type="SMART" id="SM00849">
    <property type="entry name" value="Lactamase_B"/>
    <property type="match status" value="1"/>
</dbReference>